<dbReference type="InterPro" id="IPR043895">
    <property type="entry name" value="DUF5839"/>
</dbReference>
<proteinExistence type="predicted"/>
<comment type="caution">
    <text evidence="1">The sequence shown here is derived from an EMBL/GenBank/DDBJ whole genome shotgun (WGS) entry which is preliminary data.</text>
</comment>
<evidence type="ECO:0000313" key="2">
    <source>
        <dbReference type="Proteomes" id="UP001186159"/>
    </source>
</evidence>
<dbReference type="RefSeq" id="WP_317070639.1">
    <property type="nucleotide sequence ID" value="NZ_JAWHVN010000024.1"/>
</dbReference>
<reference evidence="1 2" key="1">
    <citation type="submission" date="2023-10" db="EMBL/GenBank/DDBJ databases">
        <title>Production of high quality cheese from raw caw milk (raw cheese).</title>
        <authorList>
            <person name="Samouris G."/>
        </authorList>
    </citation>
    <scope>NUCLEOTIDE SEQUENCE [LARGE SCALE GENOMIC DNA]</scope>
    <source>
        <strain evidence="1 2">MRS-5</strain>
    </source>
</reference>
<accession>A0ABD5GM87</accession>
<protein>
    <submittedName>
        <fullName evidence="1">Uncharacterized protein</fullName>
    </submittedName>
</protein>
<organism evidence="1 2">
    <name type="scientific">Lactococcus lactis</name>
    <dbReference type="NCBI Taxonomy" id="1358"/>
    <lineage>
        <taxon>Bacteria</taxon>
        <taxon>Bacillati</taxon>
        <taxon>Bacillota</taxon>
        <taxon>Bacilli</taxon>
        <taxon>Lactobacillales</taxon>
        <taxon>Streptococcaceae</taxon>
        <taxon>Lactococcus</taxon>
    </lineage>
</organism>
<sequence length="93" mass="10793">MRIIQGVHVDGRDKRKRYWKVPERLELLKMKTGEEAIVATTEGFSRIVITKVINSEDGTVHWPGGQLQVTQEVMTTVNQTIDQKFINRKEKEK</sequence>
<dbReference type="AlphaFoldDB" id="A0ABD5GM87"/>
<dbReference type="Proteomes" id="UP001186159">
    <property type="component" value="Unassembled WGS sequence"/>
</dbReference>
<name>A0ABD5GM87_9LACT</name>
<dbReference type="EMBL" id="JAWHVN010000024">
    <property type="protein sequence ID" value="MDV2618244.1"/>
    <property type="molecule type" value="Genomic_DNA"/>
</dbReference>
<evidence type="ECO:0000313" key="1">
    <source>
        <dbReference type="EMBL" id="MDV2618244.1"/>
    </source>
</evidence>
<gene>
    <name evidence="1" type="ORF">RZO27_03745</name>
</gene>
<dbReference type="Pfam" id="PF19157">
    <property type="entry name" value="DUF5839"/>
    <property type="match status" value="1"/>
</dbReference>